<dbReference type="RefSeq" id="WP_214655228.1">
    <property type="nucleotide sequence ID" value="NZ_RDOM01000591.1"/>
</dbReference>
<dbReference type="InterPro" id="IPR006516">
    <property type="entry name" value="G2P"/>
</dbReference>
<dbReference type="AlphaFoldDB" id="A0ABD4KT53"/>
<comment type="caution">
    <text evidence="2">The sequence shown here is derived from an EMBL/GenBank/DDBJ whole genome shotgun (WGS) entry which is preliminary data.</text>
</comment>
<dbReference type="Pfam" id="PF05155">
    <property type="entry name" value="G2P_X_C"/>
    <property type="match status" value="1"/>
</dbReference>
<reference evidence="2 3" key="1">
    <citation type="journal article" date="2021" name="PeerJ">
        <title>Analysis of 44 Vibrio anguillarum genomes reveals high genetic diversity.</title>
        <authorList>
            <person name="Hansen M.J."/>
            <person name="Dalsgaard I."/>
        </authorList>
    </citation>
    <scope>NUCLEOTIDE SEQUENCE [LARGE SCALE GENOMIC DNA]</scope>
    <source>
        <strain evidence="2 3">17-16730-2A</strain>
    </source>
</reference>
<protein>
    <submittedName>
        <fullName evidence="2">Replication protein</fullName>
    </submittedName>
</protein>
<evidence type="ECO:0000313" key="2">
    <source>
        <dbReference type="EMBL" id="MBF4274826.1"/>
    </source>
</evidence>
<feature type="domain" description="Replication-associated protein G2P C-terminal" evidence="1">
    <location>
        <begin position="55"/>
        <end position="120"/>
    </location>
</feature>
<dbReference type="NCBIfam" id="TIGR01629">
    <property type="entry name" value="rep_II_X"/>
    <property type="match status" value="1"/>
</dbReference>
<dbReference type="Proteomes" id="UP000722957">
    <property type="component" value="Unassembled WGS sequence"/>
</dbReference>
<proteinExistence type="predicted"/>
<evidence type="ECO:0000313" key="3">
    <source>
        <dbReference type="Proteomes" id="UP000722957"/>
    </source>
</evidence>
<sequence length="122" mass="14147">YVKAFESQSGMSFCQWAWKDAMKDLLSAIEGSTLSVVHDHKVMSMLHDMYDTFDSKGKKRTSHALRLFQVYDRLKHSTYEQVKNTMSKSTFYRSVTDLMAIGLSKEQIQNLHKDEHLPLAQI</sequence>
<evidence type="ECO:0000259" key="1">
    <source>
        <dbReference type="Pfam" id="PF05155"/>
    </source>
</evidence>
<organism evidence="2 3">
    <name type="scientific">Vibrio anguillarum</name>
    <name type="common">Listonella anguillarum</name>
    <dbReference type="NCBI Taxonomy" id="55601"/>
    <lineage>
        <taxon>Bacteria</taxon>
        <taxon>Pseudomonadati</taxon>
        <taxon>Pseudomonadota</taxon>
        <taxon>Gammaproteobacteria</taxon>
        <taxon>Vibrionales</taxon>
        <taxon>Vibrionaceae</taxon>
        <taxon>Vibrio</taxon>
    </lineage>
</organism>
<gene>
    <name evidence="2" type="ORF">EAY07_23035</name>
</gene>
<feature type="non-terminal residue" evidence="2">
    <location>
        <position position="122"/>
    </location>
</feature>
<accession>A0ABD4KT53</accession>
<dbReference type="InterPro" id="IPR022688">
    <property type="entry name" value="G2P_C"/>
</dbReference>
<dbReference type="EMBL" id="RDOM01000591">
    <property type="protein sequence ID" value="MBF4274826.1"/>
    <property type="molecule type" value="Genomic_DNA"/>
</dbReference>
<name>A0ABD4KT53_VIBAN</name>
<feature type="non-terminal residue" evidence="2">
    <location>
        <position position="1"/>
    </location>
</feature>